<keyword evidence="3" id="KW-1185">Reference proteome</keyword>
<dbReference type="AlphaFoldDB" id="A0AAN6KD30"/>
<reference evidence="2" key="1">
    <citation type="submission" date="2023-06" db="EMBL/GenBank/DDBJ databases">
        <title>Black Yeasts Isolated from many extreme environments.</title>
        <authorList>
            <person name="Coleine C."/>
            <person name="Stajich J.E."/>
            <person name="Selbmann L."/>
        </authorList>
    </citation>
    <scope>NUCLEOTIDE SEQUENCE</scope>
    <source>
        <strain evidence="2">CCFEE 5200</strain>
    </source>
</reference>
<comment type="caution">
    <text evidence="2">The sequence shown here is derived from an EMBL/GenBank/DDBJ whole genome shotgun (WGS) entry which is preliminary data.</text>
</comment>
<dbReference type="EMBL" id="JAUJLE010000141">
    <property type="protein sequence ID" value="KAK0976276.1"/>
    <property type="molecule type" value="Genomic_DNA"/>
</dbReference>
<accession>A0AAN6KD30</accession>
<protein>
    <submittedName>
        <fullName evidence="2">Uncharacterized protein</fullName>
    </submittedName>
</protein>
<gene>
    <name evidence="2" type="ORF">LTR91_013742</name>
</gene>
<evidence type="ECO:0000256" key="1">
    <source>
        <dbReference type="SAM" id="MobiDB-lite"/>
    </source>
</evidence>
<evidence type="ECO:0000313" key="3">
    <source>
        <dbReference type="Proteomes" id="UP001175353"/>
    </source>
</evidence>
<dbReference type="Proteomes" id="UP001175353">
    <property type="component" value="Unassembled WGS sequence"/>
</dbReference>
<proteinExistence type="predicted"/>
<feature type="compositionally biased region" description="Polar residues" evidence="1">
    <location>
        <begin position="34"/>
        <end position="45"/>
    </location>
</feature>
<evidence type="ECO:0000313" key="2">
    <source>
        <dbReference type="EMBL" id="KAK0976276.1"/>
    </source>
</evidence>
<name>A0AAN6KD30_9PEZI</name>
<sequence length="116" mass="12379">MQYSNLDVDEGVNRQGENVTVTLATTKDRTTATNPSAKANSNSICDNKPIPPPSVPGGDNDALPPAPEEVIEIFSKLISGHRHMSILDDLQANSLPSEALEELCDHQQSLATKQGA</sequence>
<organism evidence="2 3">
    <name type="scientific">Friedmanniomyces endolithicus</name>
    <dbReference type="NCBI Taxonomy" id="329885"/>
    <lineage>
        <taxon>Eukaryota</taxon>
        <taxon>Fungi</taxon>
        <taxon>Dikarya</taxon>
        <taxon>Ascomycota</taxon>
        <taxon>Pezizomycotina</taxon>
        <taxon>Dothideomycetes</taxon>
        <taxon>Dothideomycetidae</taxon>
        <taxon>Mycosphaerellales</taxon>
        <taxon>Teratosphaeriaceae</taxon>
        <taxon>Friedmanniomyces</taxon>
    </lineage>
</organism>
<feature type="region of interest" description="Disordered" evidence="1">
    <location>
        <begin position="26"/>
        <end position="65"/>
    </location>
</feature>